<comment type="subunit">
    <text evidence="4">The glycine cleavage system is composed of four proteins: P, T, L and H. In this organism, the P 'protein' is a heterodimer of two subunits.</text>
</comment>
<comment type="caution">
    <text evidence="6">The sequence shown here is derived from an EMBL/GenBank/DDBJ whole genome shotgun (WGS) entry which is preliminary data.</text>
</comment>
<dbReference type="EMBL" id="JSAM01000121">
    <property type="protein sequence ID" value="KIA76394.1"/>
    <property type="molecule type" value="Genomic_DNA"/>
</dbReference>
<dbReference type="PIRSF" id="PIRSF006815">
    <property type="entry name" value="GcvPA"/>
    <property type="match status" value="1"/>
</dbReference>
<evidence type="ECO:0000259" key="5">
    <source>
        <dbReference type="Pfam" id="PF02347"/>
    </source>
</evidence>
<accession>A0A0C1EIF1</accession>
<dbReference type="SUPFAM" id="SSF53383">
    <property type="entry name" value="PLP-dependent transferases"/>
    <property type="match status" value="1"/>
</dbReference>
<dbReference type="InterPro" id="IPR049315">
    <property type="entry name" value="GDC-P_N"/>
</dbReference>
<keyword evidence="2 4" id="KW-0560">Oxidoreductase</keyword>
<dbReference type="Gene3D" id="3.90.1150.10">
    <property type="entry name" value="Aspartate Aminotransferase, domain 1"/>
    <property type="match status" value="1"/>
</dbReference>
<evidence type="ECO:0000313" key="6">
    <source>
        <dbReference type="EMBL" id="KIA76394.1"/>
    </source>
</evidence>
<feature type="domain" description="Glycine cleavage system P-protein N-terminal" evidence="5">
    <location>
        <begin position="5"/>
        <end position="441"/>
    </location>
</feature>
<evidence type="ECO:0000256" key="3">
    <source>
        <dbReference type="ARBA" id="ARBA00049026"/>
    </source>
</evidence>
<sequence length="447" mass="49576">MQVDFISNQEPQIQEMLKDLGIRNVENLFQDIPEELRLARPTIDDGMSEYEGAKWVEFLASQNTYPSFENYLGAGAYEHYVPAIVSAICGKSEFLTSYTPYQAEASQGMLQAIFEFQSVICALTGMDVSNASVYDGASACAEAVLMAMRCQKERSKILLGFSLHPHYRAVIKQYVHGHDVQILEIPFLPSGEIDPDKLHEMLDEQVAAVLIQSPNFFGVVENMQKIVPQAKKVGALVIQCANPLAYGLFASAGENGVDIAVGDSQPFGLSLNFGGPYAGYMACHQSLVRQLPGRIVGETVDTGGKRGFVLTLQAREQHIRREKATSNICTNQALAALGSLIAMLWYGKEGIPQLALTNFQRTSYLKKHLENIEGVETFNTPFFNEFLVRFPGNMQRTQTLFRNAKIEPGLDMGKFYPEMQGWMLVAVTETKSKAQLDHYLTIAGRSV</sequence>
<dbReference type="Gene3D" id="3.40.640.10">
    <property type="entry name" value="Type I PLP-dependent aspartate aminotransferase-like (Major domain)"/>
    <property type="match status" value="1"/>
</dbReference>
<dbReference type="GO" id="GO:0004375">
    <property type="term" value="F:glycine dehydrogenase (decarboxylating) activity"/>
    <property type="evidence" value="ECO:0007669"/>
    <property type="project" value="UniProtKB-EC"/>
</dbReference>
<gene>
    <name evidence="4 6" type="primary">gcvPA</name>
    <name evidence="6" type="ORF">DB43_AK00540</name>
</gene>
<dbReference type="PANTHER" id="PTHR42806:SF1">
    <property type="entry name" value="GLYCINE DEHYDROGENASE (DECARBOXYLATING)"/>
    <property type="match status" value="1"/>
</dbReference>
<dbReference type="InterPro" id="IPR015421">
    <property type="entry name" value="PyrdxlP-dep_Trfase_major"/>
</dbReference>
<dbReference type="CDD" id="cd00613">
    <property type="entry name" value="GDC-P"/>
    <property type="match status" value="1"/>
</dbReference>
<organism evidence="6 7">
    <name type="scientific">Parachlamydia acanthamoebae</name>
    <dbReference type="NCBI Taxonomy" id="83552"/>
    <lineage>
        <taxon>Bacteria</taxon>
        <taxon>Pseudomonadati</taxon>
        <taxon>Chlamydiota</taxon>
        <taxon>Chlamydiia</taxon>
        <taxon>Parachlamydiales</taxon>
        <taxon>Parachlamydiaceae</taxon>
        <taxon>Parachlamydia</taxon>
    </lineage>
</organism>
<comment type="function">
    <text evidence="1 4">The glycine cleavage system catalyzes the degradation of glycine. The P protein binds the alpha-amino group of glycine through its pyridoxal phosphate cofactor; CO(2) is released and the remaining methylamine moiety is then transferred to the lipoamide cofactor of the H protein.</text>
</comment>
<dbReference type="EC" id="1.4.4.2" evidence="4"/>
<dbReference type="InterPro" id="IPR020581">
    <property type="entry name" value="GDC_P"/>
</dbReference>
<dbReference type="InterPro" id="IPR015424">
    <property type="entry name" value="PyrdxlP-dep_Trfase"/>
</dbReference>
<dbReference type="GO" id="GO:0009116">
    <property type="term" value="P:nucleoside metabolic process"/>
    <property type="evidence" value="ECO:0007669"/>
    <property type="project" value="InterPro"/>
</dbReference>
<dbReference type="PATRIC" id="fig|83552.4.peg.2534"/>
<dbReference type="InterPro" id="IPR023010">
    <property type="entry name" value="GcvPA"/>
</dbReference>
<dbReference type="HAMAP" id="MF_00712">
    <property type="entry name" value="GcvPA"/>
    <property type="match status" value="1"/>
</dbReference>
<comment type="catalytic activity">
    <reaction evidence="3 4">
        <text>N(6)-[(R)-lipoyl]-L-lysyl-[glycine-cleavage complex H protein] + glycine + H(+) = N(6)-[(R)-S(8)-aminomethyldihydrolipoyl]-L-lysyl-[glycine-cleavage complex H protein] + CO2</text>
        <dbReference type="Rhea" id="RHEA:24304"/>
        <dbReference type="Rhea" id="RHEA-COMP:10494"/>
        <dbReference type="Rhea" id="RHEA-COMP:10495"/>
        <dbReference type="ChEBI" id="CHEBI:15378"/>
        <dbReference type="ChEBI" id="CHEBI:16526"/>
        <dbReference type="ChEBI" id="CHEBI:57305"/>
        <dbReference type="ChEBI" id="CHEBI:83099"/>
        <dbReference type="ChEBI" id="CHEBI:83143"/>
        <dbReference type="EC" id="1.4.4.2"/>
    </reaction>
</comment>
<reference evidence="6 7" key="1">
    <citation type="journal article" date="2014" name="Mol. Biol. Evol.">
        <title>Massive expansion of Ubiquitination-related gene families within the Chlamydiae.</title>
        <authorList>
            <person name="Domman D."/>
            <person name="Collingro A."/>
            <person name="Lagkouvardos I."/>
            <person name="Gehre L."/>
            <person name="Weinmaier T."/>
            <person name="Rattei T."/>
            <person name="Subtil A."/>
            <person name="Horn M."/>
        </authorList>
    </citation>
    <scope>NUCLEOTIDE SEQUENCE [LARGE SCALE GENOMIC DNA]</scope>
    <source>
        <strain evidence="6 7">OEW1</strain>
    </source>
</reference>
<dbReference type="GO" id="GO:0019464">
    <property type="term" value="P:glycine decarboxylation via glycine cleavage system"/>
    <property type="evidence" value="ECO:0007669"/>
    <property type="project" value="UniProtKB-UniRule"/>
</dbReference>
<dbReference type="InterPro" id="IPR015422">
    <property type="entry name" value="PyrdxlP-dep_Trfase_small"/>
</dbReference>
<evidence type="ECO:0000256" key="2">
    <source>
        <dbReference type="ARBA" id="ARBA00023002"/>
    </source>
</evidence>
<dbReference type="Proteomes" id="UP000031307">
    <property type="component" value="Unassembled WGS sequence"/>
</dbReference>
<dbReference type="NCBIfam" id="NF001696">
    <property type="entry name" value="PRK00451.1"/>
    <property type="match status" value="1"/>
</dbReference>
<protein>
    <recommendedName>
        <fullName evidence="4">Probable glycine dehydrogenase (decarboxylating) subunit 1</fullName>
        <ecNumber evidence="4">1.4.4.2</ecNumber>
    </recommendedName>
    <alternativeName>
        <fullName evidence="4">Glycine cleavage system P-protein subunit 1</fullName>
    </alternativeName>
    <alternativeName>
        <fullName evidence="4">Glycine decarboxylase subunit 1</fullName>
    </alternativeName>
    <alternativeName>
        <fullName evidence="4">Glycine dehydrogenase (aminomethyl-transferring) subunit 1</fullName>
    </alternativeName>
</protein>
<dbReference type="AlphaFoldDB" id="A0A0C1EIF1"/>
<proteinExistence type="inferred from homology"/>
<comment type="similarity">
    <text evidence="4">Belongs to the GcvP family. N-terminal subunit subfamily.</text>
</comment>
<dbReference type="Pfam" id="PF02347">
    <property type="entry name" value="GDC-P"/>
    <property type="match status" value="1"/>
</dbReference>
<evidence type="ECO:0000256" key="1">
    <source>
        <dbReference type="ARBA" id="ARBA00003788"/>
    </source>
</evidence>
<evidence type="ECO:0000313" key="7">
    <source>
        <dbReference type="Proteomes" id="UP000031307"/>
    </source>
</evidence>
<name>A0A0C1EIF1_9BACT</name>
<dbReference type="PANTHER" id="PTHR42806">
    <property type="entry name" value="GLYCINE CLEAVAGE SYSTEM P-PROTEIN"/>
    <property type="match status" value="1"/>
</dbReference>
<evidence type="ECO:0000256" key="4">
    <source>
        <dbReference type="HAMAP-Rule" id="MF_00712"/>
    </source>
</evidence>